<evidence type="ECO:0000256" key="2">
    <source>
        <dbReference type="ARBA" id="ARBA00004651"/>
    </source>
</evidence>
<evidence type="ECO:0000256" key="5">
    <source>
        <dbReference type="ARBA" id="ARBA00022553"/>
    </source>
</evidence>
<keyword evidence="6" id="KW-0808">Transferase</keyword>
<comment type="subcellular location">
    <subcellularLocation>
        <location evidence="2">Cell membrane</location>
        <topology evidence="2">Multi-pass membrane protein</topology>
    </subcellularLocation>
</comment>
<dbReference type="InterPro" id="IPR003594">
    <property type="entry name" value="HATPase_dom"/>
</dbReference>
<dbReference type="EMBL" id="JABBNI010000014">
    <property type="protein sequence ID" value="NMM62781.1"/>
    <property type="molecule type" value="Genomic_DNA"/>
</dbReference>
<evidence type="ECO:0000256" key="1">
    <source>
        <dbReference type="ARBA" id="ARBA00000085"/>
    </source>
</evidence>
<dbReference type="SMART" id="SM00304">
    <property type="entry name" value="HAMP"/>
    <property type="match status" value="1"/>
</dbReference>
<evidence type="ECO:0000256" key="12">
    <source>
        <dbReference type="ARBA" id="ARBA00023012"/>
    </source>
</evidence>
<gene>
    <name evidence="17" type="ORF">HBE96_08735</name>
</gene>
<dbReference type="PROSITE" id="PS50109">
    <property type="entry name" value="HIS_KIN"/>
    <property type="match status" value="1"/>
</dbReference>
<keyword evidence="4" id="KW-1003">Cell membrane</keyword>
<feature type="domain" description="HAMP" evidence="16">
    <location>
        <begin position="198"/>
        <end position="251"/>
    </location>
</feature>
<dbReference type="Pfam" id="PF00672">
    <property type="entry name" value="HAMP"/>
    <property type="match status" value="1"/>
</dbReference>
<dbReference type="Gene3D" id="6.10.340.10">
    <property type="match status" value="1"/>
</dbReference>
<name>A0A7Y0EG50_9CLOT</name>
<dbReference type="GO" id="GO:0000155">
    <property type="term" value="F:phosphorelay sensor kinase activity"/>
    <property type="evidence" value="ECO:0007669"/>
    <property type="project" value="InterPro"/>
</dbReference>
<keyword evidence="13 14" id="KW-0472">Membrane</keyword>
<dbReference type="Gene3D" id="1.10.287.130">
    <property type="match status" value="1"/>
</dbReference>
<evidence type="ECO:0000256" key="10">
    <source>
        <dbReference type="ARBA" id="ARBA00022840"/>
    </source>
</evidence>
<evidence type="ECO:0000313" key="18">
    <source>
        <dbReference type="Proteomes" id="UP000537131"/>
    </source>
</evidence>
<dbReference type="GO" id="GO:0005524">
    <property type="term" value="F:ATP binding"/>
    <property type="evidence" value="ECO:0007669"/>
    <property type="project" value="UniProtKB-KW"/>
</dbReference>
<evidence type="ECO:0000256" key="4">
    <source>
        <dbReference type="ARBA" id="ARBA00022475"/>
    </source>
</evidence>
<dbReference type="CDD" id="cd00075">
    <property type="entry name" value="HATPase"/>
    <property type="match status" value="1"/>
</dbReference>
<reference evidence="17 18" key="2">
    <citation type="submission" date="2020-06" db="EMBL/GenBank/DDBJ databases">
        <title>Complete Genome Sequence of Clostridium muelleri sp. nov. P21T, an Acid-Alcohol Producing Acetogen Isolated from Old Hay.</title>
        <authorList>
            <person name="Duncan K.E."/>
            <person name="Tanner R.S."/>
        </authorList>
    </citation>
    <scope>NUCLEOTIDE SEQUENCE [LARGE SCALE GENOMIC DNA]</scope>
    <source>
        <strain evidence="17 18">P21</strain>
    </source>
</reference>
<comment type="caution">
    <text evidence="17">The sequence shown here is derived from an EMBL/GenBank/DDBJ whole genome shotgun (WGS) entry which is preliminary data.</text>
</comment>
<dbReference type="Pfam" id="PF00512">
    <property type="entry name" value="HisKA"/>
    <property type="match status" value="1"/>
</dbReference>
<keyword evidence="8" id="KW-0547">Nucleotide-binding</keyword>
<evidence type="ECO:0000256" key="13">
    <source>
        <dbReference type="ARBA" id="ARBA00023136"/>
    </source>
</evidence>
<keyword evidence="18" id="KW-1185">Reference proteome</keyword>
<dbReference type="EC" id="2.7.13.3" evidence="3"/>
<dbReference type="InterPro" id="IPR005467">
    <property type="entry name" value="His_kinase_dom"/>
</dbReference>
<keyword evidence="10" id="KW-0067">ATP-binding</keyword>
<feature type="transmembrane region" description="Helical" evidence="14">
    <location>
        <begin position="6"/>
        <end position="27"/>
    </location>
</feature>
<evidence type="ECO:0000256" key="14">
    <source>
        <dbReference type="SAM" id="Phobius"/>
    </source>
</evidence>
<feature type="transmembrane region" description="Helical" evidence="14">
    <location>
        <begin position="177"/>
        <end position="196"/>
    </location>
</feature>
<evidence type="ECO:0000256" key="6">
    <source>
        <dbReference type="ARBA" id="ARBA00022679"/>
    </source>
</evidence>
<keyword evidence="11 14" id="KW-1133">Transmembrane helix</keyword>
<evidence type="ECO:0000256" key="3">
    <source>
        <dbReference type="ARBA" id="ARBA00012438"/>
    </source>
</evidence>
<dbReference type="InterPro" id="IPR036890">
    <property type="entry name" value="HATPase_C_sf"/>
</dbReference>
<dbReference type="RefSeq" id="WP_169297377.1">
    <property type="nucleotide sequence ID" value="NZ_JABBNI010000014.1"/>
</dbReference>
<feature type="domain" description="Histidine kinase" evidence="15">
    <location>
        <begin position="266"/>
        <end position="481"/>
    </location>
</feature>
<dbReference type="CDD" id="cd06225">
    <property type="entry name" value="HAMP"/>
    <property type="match status" value="1"/>
</dbReference>
<dbReference type="InterPro" id="IPR003661">
    <property type="entry name" value="HisK_dim/P_dom"/>
</dbReference>
<dbReference type="AlphaFoldDB" id="A0A7Y0EG50"/>
<dbReference type="PROSITE" id="PS50885">
    <property type="entry name" value="HAMP"/>
    <property type="match status" value="1"/>
</dbReference>
<keyword evidence="5" id="KW-0597">Phosphoprotein</keyword>
<comment type="catalytic activity">
    <reaction evidence="1">
        <text>ATP + protein L-histidine = ADP + protein N-phospho-L-histidine.</text>
        <dbReference type="EC" id="2.7.13.3"/>
    </reaction>
</comment>
<dbReference type="Gene3D" id="3.30.565.10">
    <property type="entry name" value="Histidine kinase-like ATPase, C-terminal domain"/>
    <property type="match status" value="1"/>
</dbReference>
<keyword evidence="9 17" id="KW-0418">Kinase</keyword>
<dbReference type="SUPFAM" id="SSF158472">
    <property type="entry name" value="HAMP domain-like"/>
    <property type="match status" value="1"/>
</dbReference>
<proteinExistence type="predicted"/>
<dbReference type="SUPFAM" id="SSF47384">
    <property type="entry name" value="Homodimeric domain of signal transducing histidine kinase"/>
    <property type="match status" value="1"/>
</dbReference>
<evidence type="ECO:0000256" key="11">
    <source>
        <dbReference type="ARBA" id="ARBA00022989"/>
    </source>
</evidence>
<evidence type="ECO:0000256" key="7">
    <source>
        <dbReference type="ARBA" id="ARBA00022692"/>
    </source>
</evidence>
<dbReference type="GO" id="GO:0005886">
    <property type="term" value="C:plasma membrane"/>
    <property type="evidence" value="ECO:0007669"/>
    <property type="project" value="UniProtKB-SubCell"/>
</dbReference>
<dbReference type="SUPFAM" id="SSF55874">
    <property type="entry name" value="ATPase domain of HSP90 chaperone/DNA topoisomerase II/histidine kinase"/>
    <property type="match status" value="1"/>
</dbReference>
<dbReference type="SMART" id="SM00388">
    <property type="entry name" value="HisKA"/>
    <property type="match status" value="1"/>
</dbReference>
<dbReference type="PANTHER" id="PTHR45528">
    <property type="entry name" value="SENSOR HISTIDINE KINASE CPXA"/>
    <property type="match status" value="1"/>
</dbReference>
<keyword evidence="7 14" id="KW-0812">Transmembrane</keyword>
<evidence type="ECO:0000259" key="15">
    <source>
        <dbReference type="PROSITE" id="PS50109"/>
    </source>
</evidence>
<evidence type="ECO:0000259" key="16">
    <source>
        <dbReference type="PROSITE" id="PS50885"/>
    </source>
</evidence>
<dbReference type="InterPro" id="IPR003660">
    <property type="entry name" value="HAMP_dom"/>
</dbReference>
<protein>
    <recommendedName>
        <fullName evidence="3">histidine kinase</fullName>
        <ecNumber evidence="3">2.7.13.3</ecNumber>
    </recommendedName>
</protein>
<dbReference type="InterPro" id="IPR050398">
    <property type="entry name" value="HssS/ArlS-like"/>
</dbReference>
<sequence>MKFWKRIFIYSMIWFIIIFNGAGILIIENMHKRNLDRTIKIFLDEYENLNGIFTLSDDFISYWDSKKETNQEILKNWIDIVIKSYFSSDVLEPRYLEMYSEDNKLIFSNSKLKLDISRPEITGAKVNEKIFIVRKVKNRHYIFISSKLNIHRNNIKLVLIKDVELNTYKERYKNYKLFLLLDCFIFLIFGLGMYLISKKLTNPIVRFSKVSQEIAKGNYKKRINIDSRNDEIGLLAYNFNVMVQAVDTNIEELKKMNNDKQEFIDSLTHELKTPLTAIIGYSDLLIKGNINENIKFKALNYINSEAKRLEKLSFTLLKLIVIKQEGLTFENFSLKQCVGDACKTLSYKIENKNIVLKVDVESVVINGDKQLITILLINFLDNAIKASKDFGVISIKGFLEKNNNKYILIFKDCGVGIPREDLDKIKKPFYMVDKARDRAKNGVGLGLAICEEICQVHNIEFDIDSKINKGTEIILKFHEENNL</sequence>
<dbReference type="SMART" id="SM00387">
    <property type="entry name" value="HATPase_c"/>
    <property type="match status" value="1"/>
</dbReference>
<dbReference type="Pfam" id="PF02518">
    <property type="entry name" value="HATPase_c"/>
    <property type="match status" value="1"/>
</dbReference>
<keyword evidence="12" id="KW-0902">Two-component regulatory system</keyword>
<organism evidence="17 18">
    <name type="scientific">Clostridium muellerianum</name>
    <dbReference type="NCBI Taxonomy" id="2716538"/>
    <lineage>
        <taxon>Bacteria</taxon>
        <taxon>Bacillati</taxon>
        <taxon>Bacillota</taxon>
        <taxon>Clostridia</taxon>
        <taxon>Eubacteriales</taxon>
        <taxon>Clostridiaceae</taxon>
        <taxon>Clostridium</taxon>
    </lineage>
</organism>
<evidence type="ECO:0000313" key="17">
    <source>
        <dbReference type="EMBL" id="NMM62781.1"/>
    </source>
</evidence>
<dbReference type="InterPro" id="IPR036097">
    <property type="entry name" value="HisK_dim/P_sf"/>
</dbReference>
<evidence type="ECO:0000256" key="9">
    <source>
        <dbReference type="ARBA" id="ARBA00022777"/>
    </source>
</evidence>
<accession>A0A7Y0EG50</accession>
<reference evidence="17 18" key="1">
    <citation type="submission" date="2020-04" db="EMBL/GenBank/DDBJ databases">
        <authorList>
            <person name="Doyle D.A."/>
        </authorList>
    </citation>
    <scope>NUCLEOTIDE SEQUENCE [LARGE SCALE GENOMIC DNA]</scope>
    <source>
        <strain evidence="17 18">P21</strain>
    </source>
</reference>
<dbReference type="PANTHER" id="PTHR45528:SF1">
    <property type="entry name" value="SENSOR HISTIDINE KINASE CPXA"/>
    <property type="match status" value="1"/>
</dbReference>
<dbReference type="CDD" id="cd00082">
    <property type="entry name" value="HisKA"/>
    <property type="match status" value="1"/>
</dbReference>
<dbReference type="Proteomes" id="UP000537131">
    <property type="component" value="Unassembled WGS sequence"/>
</dbReference>
<evidence type="ECO:0000256" key="8">
    <source>
        <dbReference type="ARBA" id="ARBA00022741"/>
    </source>
</evidence>